<reference evidence="2 3" key="1">
    <citation type="journal article" date="2013" name="Genome Announc.">
        <title>Complete Genome Sequence of the Carbazole Degrader Pseudomonas resinovorans Strain CA10 (NBRC 106553).</title>
        <authorList>
            <person name="Shintani M."/>
            <person name="Hosoyama A."/>
            <person name="Ohji S."/>
            <person name="Tsuchikane K."/>
            <person name="Takarada H."/>
            <person name="Yamazoe A."/>
            <person name="Fujita N."/>
            <person name="Nojiri H."/>
        </authorList>
    </citation>
    <scope>NUCLEOTIDE SEQUENCE [LARGE SCALE GENOMIC DNA]</scope>
    <source>
        <strain evidence="2 3">NBRC 106553</strain>
    </source>
</reference>
<dbReference type="InterPro" id="IPR021268">
    <property type="entry name" value="DUF2845"/>
</dbReference>
<organism evidence="2 3">
    <name type="scientific">Metapseudomonas resinovorans NBRC 106553</name>
    <dbReference type="NCBI Taxonomy" id="1245471"/>
    <lineage>
        <taxon>Bacteria</taxon>
        <taxon>Pseudomonadati</taxon>
        <taxon>Pseudomonadota</taxon>
        <taxon>Gammaproteobacteria</taxon>
        <taxon>Pseudomonadales</taxon>
        <taxon>Pseudomonadaceae</taxon>
        <taxon>Metapseudomonas</taxon>
    </lineage>
</organism>
<evidence type="ECO:0000313" key="2">
    <source>
        <dbReference type="EMBL" id="BAN50632.1"/>
    </source>
</evidence>
<dbReference type="AlphaFoldDB" id="S6AIW6"/>
<dbReference type="HOGENOM" id="CLU_160686_3_0_6"/>
<evidence type="ECO:0000256" key="1">
    <source>
        <dbReference type="SAM" id="SignalP"/>
    </source>
</evidence>
<keyword evidence="1" id="KW-0732">Signal</keyword>
<dbReference type="Proteomes" id="UP000015503">
    <property type="component" value="Chromosome"/>
</dbReference>
<dbReference type="OrthoDB" id="8906462at2"/>
<accession>S6AIW6</accession>
<feature type="chain" id="PRO_5004536210" description="DUF2845 domain-containing protein" evidence="1">
    <location>
        <begin position="22"/>
        <end position="100"/>
    </location>
</feature>
<feature type="signal peptide" evidence="1">
    <location>
        <begin position="1"/>
        <end position="21"/>
    </location>
</feature>
<dbReference type="EMBL" id="AP013068">
    <property type="protein sequence ID" value="BAN50632.1"/>
    <property type="molecule type" value="Genomic_DNA"/>
</dbReference>
<dbReference type="RefSeq" id="WP_016494760.1">
    <property type="nucleotide sequence ID" value="NC_021499.1"/>
</dbReference>
<gene>
    <name evidence="2" type="ORF">PCA10_49000</name>
</gene>
<dbReference type="STRING" id="1245471.PCA10_49000"/>
<dbReference type="eggNOG" id="ENOG5033EDZ">
    <property type="taxonomic scope" value="Bacteria"/>
</dbReference>
<evidence type="ECO:0008006" key="4">
    <source>
        <dbReference type="Google" id="ProtNLM"/>
    </source>
</evidence>
<dbReference type="Pfam" id="PF11006">
    <property type="entry name" value="DUF2845"/>
    <property type="match status" value="1"/>
</dbReference>
<proteinExistence type="predicted"/>
<name>S6AIW6_METRE</name>
<protein>
    <recommendedName>
        <fullName evidence="4">DUF2845 domain-containing protein</fullName>
    </recommendedName>
</protein>
<evidence type="ECO:0000313" key="3">
    <source>
        <dbReference type="Proteomes" id="UP000015503"/>
    </source>
</evidence>
<dbReference type="KEGG" id="pre:PCA10_49000"/>
<dbReference type="PATRIC" id="fig|1245471.3.peg.4965"/>
<sequence length="100" mass="11250">MRALLPALLALALAIPAGVEAGGRTMRCGSRLISLGDRAFEVLDRCGEPVHRDRVGYTLGSYDRREFDVEEWVYGPTNGMLRILTFEGNRLVRIESRRSR</sequence>
<keyword evidence="3" id="KW-1185">Reference proteome</keyword>